<organism evidence="2 3">
    <name type="scientific">Aquirufa salirivi</name>
    <dbReference type="NCBI Taxonomy" id="3104729"/>
    <lineage>
        <taxon>Bacteria</taxon>
        <taxon>Pseudomonadati</taxon>
        <taxon>Bacteroidota</taxon>
        <taxon>Cytophagia</taxon>
        <taxon>Cytophagales</taxon>
        <taxon>Flectobacillaceae</taxon>
        <taxon>Aquirufa</taxon>
    </lineage>
</organism>
<proteinExistence type="predicted"/>
<gene>
    <name evidence="2" type="ORF">U0R11_11410</name>
</gene>
<protein>
    <submittedName>
        <fullName evidence="2">Type I restriction enzyme endonuclease domain-containing protein</fullName>
    </submittedName>
</protein>
<dbReference type="InterPro" id="IPR021810">
    <property type="entry name" value="T1RH-like_C"/>
</dbReference>
<keyword evidence="2" id="KW-0378">Hydrolase</keyword>
<comment type="caution">
    <text evidence="2">The sequence shown here is derived from an EMBL/GenBank/DDBJ whole genome shotgun (WGS) entry which is preliminary data.</text>
</comment>
<dbReference type="GO" id="GO:0004519">
    <property type="term" value="F:endonuclease activity"/>
    <property type="evidence" value="ECO:0007669"/>
    <property type="project" value="UniProtKB-KW"/>
</dbReference>
<keyword evidence="2" id="KW-0540">Nuclease</keyword>
<evidence type="ECO:0000259" key="1">
    <source>
        <dbReference type="Pfam" id="PF11867"/>
    </source>
</evidence>
<feature type="domain" description="Type I restriction enzyme HindI endonuclease subunit-like C-terminal" evidence="1">
    <location>
        <begin position="4"/>
        <end position="65"/>
    </location>
</feature>
<name>A0ABW8RYP0_9BACT</name>
<reference evidence="2 3" key="1">
    <citation type="submission" date="2024-07" db="EMBL/GenBank/DDBJ databases">
        <authorList>
            <person name="Pitt A."/>
            <person name="Hahn M.W."/>
        </authorList>
    </citation>
    <scope>NUCLEOTIDE SEQUENCE [LARGE SCALE GENOMIC DNA]</scope>
    <source>
        <strain evidence="2 3">1-SAACH-A3</strain>
    </source>
</reference>
<evidence type="ECO:0000313" key="3">
    <source>
        <dbReference type="Proteomes" id="UP001623558"/>
    </source>
</evidence>
<accession>A0ABW8RYP0</accession>
<keyword evidence="3" id="KW-1185">Reference proteome</keyword>
<dbReference type="Pfam" id="PF11867">
    <property type="entry name" value="T1RH-like_C"/>
    <property type="match status" value="1"/>
</dbReference>
<dbReference type="EMBL" id="JBEWZH010000008">
    <property type="protein sequence ID" value="MFL0163000.1"/>
    <property type="molecule type" value="Genomic_DNA"/>
</dbReference>
<sequence>MILLSKAVKDLVDGQAKFPDWNKRDDIKSALKVGLILLLDELGYPLVERDEVYVEIFEQAENFKKYSNL</sequence>
<evidence type="ECO:0000313" key="2">
    <source>
        <dbReference type="EMBL" id="MFL0163000.1"/>
    </source>
</evidence>
<dbReference type="Proteomes" id="UP001623558">
    <property type="component" value="Unassembled WGS sequence"/>
</dbReference>
<keyword evidence="2" id="KW-0255">Endonuclease</keyword>